<dbReference type="AlphaFoldDB" id="A0A0L0UKH1"/>
<dbReference type="Pfam" id="PF25597">
    <property type="entry name" value="SH3_retrovirus"/>
    <property type="match status" value="1"/>
</dbReference>
<feature type="compositionally biased region" description="Acidic residues" evidence="1">
    <location>
        <begin position="89"/>
        <end position="109"/>
    </location>
</feature>
<proteinExistence type="predicted"/>
<evidence type="ECO:0000313" key="3">
    <source>
        <dbReference type="EMBL" id="KNE87587.1"/>
    </source>
</evidence>
<keyword evidence="4" id="KW-1185">Reference proteome</keyword>
<feature type="non-terminal residue" evidence="3">
    <location>
        <position position="1"/>
    </location>
</feature>
<protein>
    <recommendedName>
        <fullName evidence="2">Retroviral polymerase SH3-like domain-containing protein</fullName>
    </recommendedName>
</protein>
<evidence type="ECO:0000313" key="4">
    <source>
        <dbReference type="Proteomes" id="UP000054564"/>
    </source>
</evidence>
<feature type="domain" description="Retroviral polymerase SH3-like" evidence="2">
    <location>
        <begin position="14"/>
        <end position="62"/>
    </location>
</feature>
<feature type="region of interest" description="Disordered" evidence="1">
    <location>
        <begin position="74"/>
        <end position="141"/>
    </location>
</feature>
<comment type="caution">
    <text evidence="3">The sequence shown here is derived from an EMBL/GenBank/DDBJ whole genome shotgun (WGS) entry which is preliminary data.</text>
</comment>
<dbReference type="EMBL" id="AJIL01004815">
    <property type="protein sequence ID" value="KNE87587.1"/>
    <property type="molecule type" value="Genomic_DNA"/>
</dbReference>
<dbReference type="InterPro" id="IPR057670">
    <property type="entry name" value="SH3_retrovirus"/>
</dbReference>
<reference evidence="4" key="1">
    <citation type="submission" date="2014-03" db="EMBL/GenBank/DDBJ databases">
        <title>The Genome Sequence of Puccinia striiformis f. sp. tritici PST-78.</title>
        <authorList>
            <consortium name="The Broad Institute Genome Sequencing Platform"/>
            <person name="Cuomo C."/>
            <person name="Hulbert S."/>
            <person name="Chen X."/>
            <person name="Walker B."/>
            <person name="Young S.K."/>
            <person name="Zeng Q."/>
            <person name="Gargeya S."/>
            <person name="Fitzgerald M."/>
            <person name="Haas B."/>
            <person name="Abouelleil A."/>
            <person name="Alvarado L."/>
            <person name="Arachchi H.M."/>
            <person name="Berlin A.M."/>
            <person name="Chapman S.B."/>
            <person name="Goldberg J."/>
            <person name="Griggs A."/>
            <person name="Gujja S."/>
            <person name="Hansen M."/>
            <person name="Howarth C."/>
            <person name="Imamovic A."/>
            <person name="Larimer J."/>
            <person name="McCowan C."/>
            <person name="Montmayeur A."/>
            <person name="Murphy C."/>
            <person name="Neiman D."/>
            <person name="Pearson M."/>
            <person name="Priest M."/>
            <person name="Roberts A."/>
            <person name="Saif S."/>
            <person name="Shea T."/>
            <person name="Sisk P."/>
            <person name="Sykes S."/>
            <person name="Wortman J."/>
            <person name="Nusbaum C."/>
            <person name="Birren B."/>
        </authorList>
    </citation>
    <scope>NUCLEOTIDE SEQUENCE [LARGE SCALE GENOMIC DNA]</scope>
    <source>
        <strain evidence="4">race PST-78</strain>
    </source>
</reference>
<feature type="non-terminal residue" evidence="3">
    <location>
        <position position="141"/>
    </location>
</feature>
<evidence type="ECO:0000259" key="2">
    <source>
        <dbReference type="Pfam" id="PF25597"/>
    </source>
</evidence>
<name>A0A0L0UKH1_9BASI</name>
<gene>
    <name evidence="3" type="ORF">PSTG_19027</name>
</gene>
<dbReference type="Proteomes" id="UP000054564">
    <property type="component" value="Unassembled WGS sequence"/>
</dbReference>
<organism evidence="3 4">
    <name type="scientific">Puccinia striiformis f. sp. tritici PST-78</name>
    <dbReference type="NCBI Taxonomy" id="1165861"/>
    <lineage>
        <taxon>Eukaryota</taxon>
        <taxon>Fungi</taxon>
        <taxon>Dikarya</taxon>
        <taxon>Basidiomycota</taxon>
        <taxon>Pucciniomycotina</taxon>
        <taxon>Pucciniomycetes</taxon>
        <taxon>Pucciniales</taxon>
        <taxon>Pucciniaceae</taxon>
        <taxon>Puccinia</taxon>
    </lineage>
</organism>
<accession>A0A0L0UKH1</accession>
<evidence type="ECO:0000256" key="1">
    <source>
        <dbReference type="SAM" id="MobiDB-lite"/>
    </source>
</evidence>
<sequence length="141" mass="15474">PIGNRLSYLIEPEITGSKLSPKGELGKLIGYNDELRSYRILSDNGLIIDTKSVQFLDHPQNSGNPADDEILTVLDDDSRLNTSPASDPVDVDDYETAIEESSDTDESDSSDSKSDSTTEDESEVANTLVPEPRILRDRTSK</sequence>